<organism evidence="1">
    <name type="scientific">Sedimenticola thiotaurini</name>
    <dbReference type="NCBI Taxonomy" id="1543721"/>
    <lineage>
        <taxon>Bacteria</taxon>
        <taxon>Pseudomonadati</taxon>
        <taxon>Pseudomonadota</taxon>
        <taxon>Gammaproteobacteria</taxon>
        <taxon>Chromatiales</taxon>
        <taxon>Sedimenticolaceae</taxon>
        <taxon>Sedimenticola</taxon>
    </lineage>
</organism>
<dbReference type="Gene3D" id="6.10.280.50">
    <property type="match status" value="1"/>
</dbReference>
<reference evidence="1" key="1">
    <citation type="journal article" date="2020" name="mSystems">
        <title>Genome- and Community-Level Interaction Insights into Carbon Utilization and Element Cycling Functions of Hydrothermarchaeota in Hydrothermal Sediment.</title>
        <authorList>
            <person name="Zhou Z."/>
            <person name="Liu Y."/>
            <person name="Xu W."/>
            <person name="Pan J."/>
            <person name="Luo Z.H."/>
            <person name="Li M."/>
        </authorList>
    </citation>
    <scope>NUCLEOTIDE SEQUENCE [LARGE SCALE GENOMIC DNA]</scope>
    <source>
        <strain evidence="1">HyVt-443</strain>
    </source>
</reference>
<dbReference type="InterPro" id="IPR038444">
    <property type="entry name" value="DUF465_sf"/>
</dbReference>
<accession>A0A831RPH3</accession>
<comment type="caution">
    <text evidence="1">The sequence shown here is derived from an EMBL/GenBank/DDBJ whole genome shotgun (WGS) entry which is preliminary data.</text>
</comment>
<dbReference type="AlphaFoldDB" id="A0A831RPH3"/>
<gene>
    <name evidence="1" type="ORF">ENI96_11625</name>
</gene>
<proteinExistence type="predicted"/>
<dbReference type="InterPro" id="IPR007420">
    <property type="entry name" value="DUF465"/>
</dbReference>
<dbReference type="Proteomes" id="UP000886251">
    <property type="component" value="Unassembled WGS sequence"/>
</dbReference>
<evidence type="ECO:0000313" key="1">
    <source>
        <dbReference type="EMBL" id="HEB97066.1"/>
    </source>
</evidence>
<protein>
    <submittedName>
        <fullName evidence="1">DUF465 domain-containing protein</fullName>
    </submittedName>
</protein>
<dbReference type="Pfam" id="PF04325">
    <property type="entry name" value="DUF465"/>
    <property type="match status" value="1"/>
</dbReference>
<name>A0A831RPH3_9GAMM</name>
<sequence length="82" mass="9760">MLGEMHDILHEFPNMEQTIKDLHDNDPDFSRLMDEHDALDSEIRKLEELAQPISDEHMEELKFKRAALKDRIYDILRQAQKA</sequence>
<dbReference type="EMBL" id="DRKP01000139">
    <property type="protein sequence ID" value="HEB97066.1"/>
    <property type="molecule type" value="Genomic_DNA"/>
</dbReference>